<keyword evidence="3" id="KW-1185">Reference proteome</keyword>
<evidence type="ECO:0000313" key="3">
    <source>
        <dbReference type="Proteomes" id="UP000199382"/>
    </source>
</evidence>
<evidence type="ECO:0000313" key="2">
    <source>
        <dbReference type="EMBL" id="SDI24739.1"/>
    </source>
</evidence>
<accession>A0A1G8J0I3</accession>
<gene>
    <name evidence="2" type="ORF">SAMN04488026_1001184</name>
</gene>
<protein>
    <submittedName>
        <fullName evidence="2">Uncharacterized protein</fullName>
    </submittedName>
</protein>
<feature type="region of interest" description="Disordered" evidence="1">
    <location>
        <begin position="33"/>
        <end position="57"/>
    </location>
</feature>
<dbReference type="Proteomes" id="UP000199382">
    <property type="component" value="Unassembled WGS sequence"/>
</dbReference>
<organism evidence="2 3">
    <name type="scientific">Aliiruegeria lutimaris</name>
    <dbReference type="NCBI Taxonomy" id="571298"/>
    <lineage>
        <taxon>Bacteria</taxon>
        <taxon>Pseudomonadati</taxon>
        <taxon>Pseudomonadota</taxon>
        <taxon>Alphaproteobacteria</taxon>
        <taxon>Rhodobacterales</taxon>
        <taxon>Roseobacteraceae</taxon>
        <taxon>Aliiruegeria</taxon>
    </lineage>
</organism>
<reference evidence="2 3" key="1">
    <citation type="submission" date="2016-10" db="EMBL/GenBank/DDBJ databases">
        <authorList>
            <person name="de Groot N.N."/>
        </authorList>
    </citation>
    <scope>NUCLEOTIDE SEQUENCE [LARGE SCALE GENOMIC DNA]</scope>
    <source>
        <strain evidence="2 3">DSM 25294</strain>
    </source>
</reference>
<evidence type="ECO:0000256" key="1">
    <source>
        <dbReference type="SAM" id="MobiDB-lite"/>
    </source>
</evidence>
<name>A0A1G8J0I3_9RHOB</name>
<sequence>MLQAALRHGRYQCFKEGAAKEGILRRNDRCSQNVTGLRPGTPPDTPRHGNAKQGRMSCGTSRTGAGAVCLLHLAERAAIRGRALRARERSCGSCFRRRYFGKDECGSCHFLFPQISWGERSQERGGQSPHHRGQSPQPKPTAVERALGSPQAVVVRRDRAAAPPWQGSPRFRRVLPFQSSSRPGGARSRCGSQPRAGRWQGSPEPCRPSAHAPCS</sequence>
<proteinExistence type="predicted"/>
<dbReference type="AlphaFoldDB" id="A0A1G8J0I3"/>
<dbReference type="EMBL" id="FNEK01000001">
    <property type="protein sequence ID" value="SDI24739.1"/>
    <property type="molecule type" value="Genomic_DNA"/>
</dbReference>
<feature type="region of interest" description="Disordered" evidence="1">
    <location>
        <begin position="119"/>
        <end position="215"/>
    </location>
</feature>